<evidence type="ECO:0000256" key="1">
    <source>
        <dbReference type="ARBA" id="ARBA00004123"/>
    </source>
</evidence>
<comment type="subcellular location">
    <subcellularLocation>
        <location evidence="1">Nucleus</location>
    </subcellularLocation>
</comment>
<keyword evidence="2" id="KW-0479">Metal-binding</keyword>
<dbReference type="Pfam" id="PF07227">
    <property type="entry name" value="PHD_Oberon"/>
    <property type="match status" value="1"/>
</dbReference>
<gene>
    <name evidence="10" type="ORF">O6P43_003355</name>
</gene>
<evidence type="ECO:0000256" key="4">
    <source>
        <dbReference type="ARBA" id="ARBA00022833"/>
    </source>
</evidence>
<evidence type="ECO:0000313" key="10">
    <source>
        <dbReference type="EMBL" id="KAJ7980027.1"/>
    </source>
</evidence>
<evidence type="ECO:0000256" key="2">
    <source>
        <dbReference type="ARBA" id="ARBA00022723"/>
    </source>
</evidence>
<evidence type="ECO:0000256" key="6">
    <source>
        <dbReference type="SAM" id="Coils"/>
    </source>
</evidence>
<feature type="coiled-coil region" evidence="6">
    <location>
        <begin position="376"/>
        <end position="404"/>
    </location>
</feature>
<keyword evidence="4" id="KW-0862">Zinc</keyword>
<feature type="domain" description="DUF7081" evidence="8">
    <location>
        <begin position="29"/>
        <end position="121"/>
    </location>
</feature>
<dbReference type="PANTHER" id="PTHR33345:SF6">
    <property type="entry name" value="OS03G0747200 PROTEIN"/>
    <property type="match status" value="1"/>
</dbReference>
<accession>A0AAD7QEM0</accession>
<feature type="domain" description="DUF7615" evidence="9">
    <location>
        <begin position="376"/>
        <end position="477"/>
    </location>
</feature>
<proteinExistence type="predicted"/>
<evidence type="ECO:0000313" key="11">
    <source>
        <dbReference type="Proteomes" id="UP001163823"/>
    </source>
</evidence>
<evidence type="ECO:0000256" key="5">
    <source>
        <dbReference type="ARBA" id="ARBA00023242"/>
    </source>
</evidence>
<dbReference type="GO" id="GO:0008270">
    <property type="term" value="F:zinc ion binding"/>
    <property type="evidence" value="ECO:0007669"/>
    <property type="project" value="UniProtKB-KW"/>
</dbReference>
<dbReference type="Pfam" id="PF24590">
    <property type="entry name" value="DUF7615"/>
    <property type="match status" value="1"/>
</dbReference>
<dbReference type="PANTHER" id="PTHR33345">
    <property type="entry name" value="ADAPTER PROTEIN, PUTATIVE-RELATED"/>
    <property type="match status" value="1"/>
</dbReference>
<name>A0AAD7QEM0_QUISA</name>
<organism evidence="10 11">
    <name type="scientific">Quillaja saponaria</name>
    <name type="common">Soap bark tree</name>
    <dbReference type="NCBI Taxonomy" id="32244"/>
    <lineage>
        <taxon>Eukaryota</taxon>
        <taxon>Viridiplantae</taxon>
        <taxon>Streptophyta</taxon>
        <taxon>Embryophyta</taxon>
        <taxon>Tracheophyta</taxon>
        <taxon>Spermatophyta</taxon>
        <taxon>Magnoliopsida</taxon>
        <taxon>eudicotyledons</taxon>
        <taxon>Gunneridae</taxon>
        <taxon>Pentapetalae</taxon>
        <taxon>rosids</taxon>
        <taxon>fabids</taxon>
        <taxon>Fabales</taxon>
        <taxon>Quillajaceae</taxon>
        <taxon>Quillaja</taxon>
    </lineage>
</organism>
<keyword evidence="11" id="KW-1185">Reference proteome</keyword>
<reference evidence="10" key="1">
    <citation type="journal article" date="2023" name="Science">
        <title>Elucidation of the pathway for biosynthesis of saponin adjuvants from the soapbark tree.</title>
        <authorList>
            <person name="Reed J."/>
            <person name="Orme A."/>
            <person name="El-Demerdash A."/>
            <person name="Owen C."/>
            <person name="Martin L.B.B."/>
            <person name="Misra R.C."/>
            <person name="Kikuchi S."/>
            <person name="Rejzek M."/>
            <person name="Martin A.C."/>
            <person name="Harkess A."/>
            <person name="Leebens-Mack J."/>
            <person name="Louveau T."/>
            <person name="Stephenson M.J."/>
            <person name="Osbourn A."/>
        </authorList>
    </citation>
    <scope>NUCLEOTIDE SEQUENCE</scope>
    <source>
        <strain evidence="10">S10</strain>
    </source>
</reference>
<sequence>MGGLMEFDTPDGGNLRTNLTQENGLILRPVSPEKTGVGLPYAPENWPNPGDKWGWRTGRRVALDGHFRDRYLYLPNRFGRPQDLHNYPFKSKVSIEQYIQTEFPGTDVDAFSASFSWKIPAKVNHMKNGNVRQLVLCTGPHGQTAEHSASHSQSNIMGCKAGNKACNSLIVEENQKSLPAMPCDICCNETGFCRECCCILCGKTVNTASGGYSYIKCQEKVSGNYICGHVAHVDCALRSCMAGTLEGNIGMDAEYYCRRCDRRTDMVSHVKRLLLTVESIGSQDDTEKILNLAVRLLSGSQKTIAKELLSHISLAISKLKYGAHFEDIWKVDDNRSAGTAGILNHGNVEMKVINDGCPSDFIKSTQENSCKSFHDRSKLEDEINQVLQALRKSQNDEYNVAEERLHAQNSYLHNLYQQLDMEKSELASQTSFSNPGSLLSAIKDREDQLRRELEKLQDMEKIGNGFGRTSRDILQKHFGLDIED</sequence>
<evidence type="ECO:0000259" key="8">
    <source>
        <dbReference type="Pfam" id="PF23299"/>
    </source>
</evidence>
<keyword evidence="6" id="KW-0175">Coiled coil</keyword>
<dbReference type="InterPro" id="IPR032881">
    <property type="entry name" value="Oberon-like_PHD"/>
</dbReference>
<dbReference type="GO" id="GO:0005634">
    <property type="term" value="C:nucleus"/>
    <property type="evidence" value="ECO:0007669"/>
    <property type="project" value="UniProtKB-SubCell"/>
</dbReference>
<dbReference type="Proteomes" id="UP001163823">
    <property type="component" value="Chromosome 2"/>
</dbReference>
<feature type="domain" description="Oberon-like PHD finger" evidence="7">
    <location>
        <begin position="162"/>
        <end position="294"/>
    </location>
</feature>
<evidence type="ECO:0000256" key="3">
    <source>
        <dbReference type="ARBA" id="ARBA00022771"/>
    </source>
</evidence>
<dbReference type="AlphaFoldDB" id="A0AAD7QEM0"/>
<comment type="caution">
    <text evidence="10">The sequence shown here is derived from an EMBL/GenBank/DDBJ whole genome shotgun (WGS) entry which is preliminary data.</text>
</comment>
<dbReference type="InterPro" id="IPR056034">
    <property type="entry name" value="DUF7615"/>
</dbReference>
<evidence type="ECO:0000259" key="7">
    <source>
        <dbReference type="Pfam" id="PF07227"/>
    </source>
</evidence>
<protein>
    <submittedName>
        <fullName evidence="10">Protein OBERON 1-like</fullName>
    </submittedName>
</protein>
<keyword evidence="3" id="KW-0863">Zinc-finger</keyword>
<dbReference type="EMBL" id="JARAOO010000002">
    <property type="protein sequence ID" value="KAJ7980027.1"/>
    <property type="molecule type" value="Genomic_DNA"/>
</dbReference>
<evidence type="ECO:0000259" key="9">
    <source>
        <dbReference type="Pfam" id="PF24590"/>
    </source>
</evidence>
<dbReference type="InterPro" id="IPR055508">
    <property type="entry name" value="DUF7081"/>
</dbReference>
<dbReference type="Pfam" id="PF23299">
    <property type="entry name" value="DUF7081"/>
    <property type="match status" value="1"/>
</dbReference>
<keyword evidence="5" id="KW-0539">Nucleus</keyword>